<keyword evidence="3" id="KW-1185">Reference proteome</keyword>
<accession>A0A9P0C4D3</accession>
<protein>
    <submittedName>
        <fullName evidence="2">Uncharacterized protein</fullName>
    </submittedName>
</protein>
<sequence>MLKFGRFKASLNFYNGKKGKSKDESVVSITGGTYRSNRDEFGGFSSYSEPPKRTTPSLMPSAKTGPPTAPIRQVKSTSDLIREKNLPPNLTQENPGVSEDPRGAQSTNDIRYKPPEIVKEKKLDAQRIVEKQRLEEQKKIEKQRIEEQKKQQKRLQEEQKKQQKLAAQEQAKQEKLRKEREKKEAQLAKNNKKVKGAAPQRPLANPLSQNAQAPSPVATTSNIPIPPPPPPQYSTNTLESSISRSSGPPPYNDVPVGESRGNVSYSKPVDTGSWDMISKHREQMTSRPVNAAPVRPARQAKQTVMDLNYKVDGSDSRENENSEA</sequence>
<dbReference type="AlphaFoldDB" id="A0A9P0C4D3"/>
<reference evidence="2" key="1">
    <citation type="submission" date="2021-12" db="EMBL/GenBank/DDBJ databases">
        <authorList>
            <person name="King R."/>
        </authorList>
    </citation>
    <scope>NUCLEOTIDE SEQUENCE</scope>
</reference>
<name>A0A9P0C4D3_CHRIL</name>
<evidence type="ECO:0000313" key="2">
    <source>
        <dbReference type="EMBL" id="CAH0629029.1"/>
    </source>
</evidence>
<organism evidence="2 3">
    <name type="scientific">Chrysodeixis includens</name>
    <name type="common">Soybean looper</name>
    <name type="synonym">Pseudoplusia includens</name>
    <dbReference type="NCBI Taxonomy" id="689277"/>
    <lineage>
        <taxon>Eukaryota</taxon>
        <taxon>Metazoa</taxon>
        <taxon>Ecdysozoa</taxon>
        <taxon>Arthropoda</taxon>
        <taxon>Hexapoda</taxon>
        <taxon>Insecta</taxon>
        <taxon>Pterygota</taxon>
        <taxon>Neoptera</taxon>
        <taxon>Endopterygota</taxon>
        <taxon>Lepidoptera</taxon>
        <taxon>Glossata</taxon>
        <taxon>Ditrysia</taxon>
        <taxon>Noctuoidea</taxon>
        <taxon>Noctuidae</taxon>
        <taxon>Plusiinae</taxon>
        <taxon>Chrysodeixis</taxon>
    </lineage>
</organism>
<feature type="compositionally biased region" description="Polar residues" evidence="1">
    <location>
        <begin position="233"/>
        <end position="246"/>
    </location>
</feature>
<feature type="compositionally biased region" description="Basic and acidic residues" evidence="1">
    <location>
        <begin position="312"/>
        <end position="324"/>
    </location>
</feature>
<feature type="compositionally biased region" description="Basic and acidic residues" evidence="1">
    <location>
        <begin position="171"/>
        <end position="186"/>
    </location>
</feature>
<dbReference type="OrthoDB" id="7473823at2759"/>
<feature type="compositionally biased region" description="Basic and acidic residues" evidence="1">
    <location>
        <begin position="110"/>
        <end position="161"/>
    </location>
</feature>
<feature type="region of interest" description="Disordered" evidence="1">
    <location>
        <begin position="32"/>
        <end position="324"/>
    </location>
</feature>
<dbReference type="Proteomes" id="UP001154114">
    <property type="component" value="Chromosome 9"/>
</dbReference>
<dbReference type="EMBL" id="LR824012">
    <property type="protein sequence ID" value="CAH0629029.1"/>
    <property type="molecule type" value="Genomic_DNA"/>
</dbReference>
<feature type="compositionally biased region" description="Polar residues" evidence="1">
    <location>
        <begin position="206"/>
        <end position="222"/>
    </location>
</feature>
<evidence type="ECO:0000313" key="3">
    <source>
        <dbReference type="Proteomes" id="UP001154114"/>
    </source>
</evidence>
<proteinExistence type="predicted"/>
<gene>
    <name evidence="2" type="ORF">CINC_LOCUS13221</name>
</gene>
<evidence type="ECO:0000256" key="1">
    <source>
        <dbReference type="SAM" id="MobiDB-lite"/>
    </source>
</evidence>